<evidence type="ECO:0000313" key="3">
    <source>
        <dbReference type="EMBL" id="SCZ71171.1"/>
    </source>
</evidence>
<dbReference type="EMBL" id="FMWJ01000022">
    <property type="protein sequence ID" value="SCZ71171.1"/>
    <property type="molecule type" value="Genomic_DNA"/>
</dbReference>
<evidence type="ECO:0000259" key="2">
    <source>
        <dbReference type="Pfam" id="PF03527"/>
    </source>
</evidence>
<accession>A0A1G5RCL5</accession>
<dbReference type="Proteomes" id="UP000183223">
    <property type="component" value="Unassembled WGS sequence"/>
</dbReference>
<keyword evidence="4" id="KW-1185">Reference proteome</keyword>
<feature type="non-terminal residue" evidence="3">
    <location>
        <position position="1"/>
    </location>
</feature>
<dbReference type="AlphaFoldDB" id="A0A1G5RCL5"/>
<dbReference type="InterPro" id="IPR001826">
    <property type="entry name" value="RHS"/>
</dbReference>
<gene>
    <name evidence="3" type="ORF">SAMN02982990_03674</name>
</gene>
<dbReference type="RefSeq" id="WP_254773956.1">
    <property type="nucleotide sequence ID" value="NZ_CAWQXX010000020.1"/>
</dbReference>
<proteinExistence type="inferred from homology"/>
<dbReference type="Gene3D" id="2.180.10.10">
    <property type="entry name" value="RHS repeat-associated core"/>
    <property type="match status" value="1"/>
</dbReference>
<dbReference type="InterPro" id="IPR050708">
    <property type="entry name" value="T6SS_VgrG/RHS"/>
</dbReference>
<evidence type="ECO:0000256" key="1">
    <source>
        <dbReference type="ARBA" id="ARBA00009455"/>
    </source>
</evidence>
<dbReference type="Pfam" id="PF03527">
    <property type="entry name" value="RHS"/>
    <property type="match status" value="1"/>
</dbReference>
<reference evidence="4" key="1">
    <citation type="submission" date="2016-10" db="EMBL/GenBank/DDBJ databases">
        <authorList>
            <person name="Varghese N."/>
            <person name="Submissions S."/>
        </authorList>
    </citation>
    <scope>NUCLEOTIDE SEQUENCE [LARGE SCALE GENOMIC DNA]</scope>
    <source>
        <strain evidence="4">ATCC 29999</strain>
    </source>
</reference>
<protein>
    <submittedName>
        <fullName evidence="3">RHS repeat-associated core domain-containing protein</fullName>
    </submittedName>
</protein>
<comment type="similarity">
    <text evidence="1">Belongs to the RHS family.</text>
</comment>
<organism evidence="3 4">
    <name type="scientific">Photorhabdus luminescens</name>
    <name type="common">Xenorhabdus luminescens</name>
    <dbReference type="NCBI Taxonomy" id="29488"/>
    <lineage>
        <taxon>Bacteria</taxon>
        <taxon>Pseudomonadati</taxon>
        <taxon>Pseudomonadota</taxon>
        <taxon>Gammaproteobacteria</taxon>
        <taxon>Enterobacterales</taxon>
        <taxon>Morganellaceae</taxon>
        <taxon>Photorhabdus</taxon>
    </lineage>
</organism>
<evidence type="ECO:0000313" key="4">
    <source>
        <dbReference type="Proteomes" id="UP000183223"/>
    </source>
</evidence>
<feature type="domain" description="RHS protein conserved region" evidence="2">
    <location>
        <begin position="79"/>
        <end position="109"/>
    </location>
</feature>
<sequence>TTARYHYDALGRRIRKGVKIGIDGLARYEQTDFVWHGLRLLQERDTKSGETQTYCYESHDSYTPLASIVTRGARHNYFWYHTDINGAPLEVTDEDGKIAWAGKYHIFGELDGPPLAYFTDPALSSTSYNFRQNLRYAGQYFDKETGLHFNTYRYYAPEIGRFITPDPLGLAGGLNLYQYAPNPMTWIDPLGLMMLYRGMNLSEYNQLVETGKWAAGQGTMEGKWFAESYKNAVTWGNKMGHGGSTFQVVQINVPDDIAGKMHVDLHLDGIGPARYAQVEQLNDPRVKVTWSKNVKTTRC</sequence>
<dbReference type="InterPro" id="IPR022385">
    <property type="entry name" value="Rhs_assc_core"/>
</dbReference>
<dbReference type="PANTHER" id="PTHR32305:SF15">
    <property type="entry name" value="PROTEIN RHSA-RELATED"/>
    <property type="match status" value="1"/>
</dbReference>
<name>A0A1G5RCL5_PHOLU</name>
<dbReference type="NCBIfam" id="TIGR03696">
    <property type="entry name" value="Rhs_assc_core"/>
    <property type="match status" value="1"/>
</dbReference>
<dbReference type="PANTHER" id="PTHR32305">
    <property type="match status" value="1"/>
</dbReference>